<organism evidence="1 2">
    <name type="scientific">[Candida] jaroonii</name>
    <dbReference type="NCBI Taxonomy" id="467808"/>
    <lineage>
        <taxon>Eukaryota</taxon>
        <taxon>Fungi</taxon>
        <taxon>Dikarya</taxon>
        <taxon>Ascomycota</taxon>
        <taxon>Saccharomycotina</taxon>
        <taxon>Pichiomycetes</taxon>
        <taxon>Debaryomycetaceae</taxon>
        <taxon>Yamadazyma</taxon>
    </lineage>
</organism>
<name>A0ACA9YBF3_9ASCO</name>
<dbReference type="EMBL" id="CALSDN010000008">
    <property type="protein sequence ID" value="CAH6722024.1"/>
    <property type="molecule type" value="Genomic_DNA"/>
</dbReference>
<reference evidence="1" key="1">
    <citation type="submission" date="2022-06" db="EMBL/GenBank/DDBJ databases">
        <authorList>
            <person name="Legras J.-L."/>
            <person name="Devillers H."/>
            <person name="Grondin C."/>
        </authorList>
    </citation>
    <scope>NUCLEOTIDE SEQUENCE</scope>
    <source>
        <strain evidence="1">CLIB 1444</strain>
    </source>
</reference>
<comment type="caution">
    <text evidence="1">The sequence shown here is derived from an EMBL/GenBank/DDBJ whole genome shotgun (WGS) entry which is preliminary data.</text>
</comment>
<proteinExistence type="predicted"/>
<accession>A0ACA9YBF3</accession>
<keyword evidence="2" id="KW-1185">Reference proteome</keyword>
<sequence length="124" mass="13619">MPIRISNTDVDRPEGFNSAAVKSNGLVFTSGNVGLNYETGEYSESVEEQAHQAFKNVKKTLETSGAGLDTVLKVLLFISDGNDGPKINEIYKTYFSEKPARSCVIVQFPNPKIKLELECVAECK</sequence>
<dbReference type="Proteomes" id="UP001152531">
    <property type="component" value="Unassembled WGS sequence"/>
</dbReference>
<gene>
    <name evidence="1" type="ORF">CLIB1444_08S00144</name>
</gene>
<evidence type="ECO:0000313" key="1">
    <source>
        <dbReference type="EMBL" id="CAH6722024.1"/>
    </source>
</evidence>
<evidence type="ECO:0000313" key="2">
    <source>
        <dbReference type="Proteomes" id="UP001152531"/>
    </source>
</evidence>
<protein>
    <submittedName>
        <fullName evidence="1">Protein Hmf1p</fullName>
    </submittedName>
</protein>